<evidence type="ECO:0000313" key="3">
    <source>
        <dbReference type="Proteomes" id="UP001597510"/>
    </source>
</evidence>
<evidence type="ECO:0000256" key="1">
    <source>
        <dbReference type="SAM" id="Phobius"/>
    </source>
</evidence>
<gene>
    <name evidence="2" type="ORF">ACFSR2_18830</name>
</gene>
<keyword evidence="1" id="KW-0812">Transmembrane</keyword>
<accession>A0ABW5JBI0</accession>
<protein>
    <submittedName>
        <fullName evidence="2">Uncharacterized protein</fullName>
    </submittedName>
</protein>
<dbReference type="EMBL" id="JBHULC010000027">
    <property type="protein sequence ID" value="MFD2522958.1"/>
    <property type="molecule type" value="Genomic_DNA"/>
</dbReference>
<keyword evidence="3" id="KW-1185">Reference proteome</keyword>
<comment type="caution">
    <text evidence="2">The sequence shown here is derived from an EMBL/GenBank/DDBJ whole genome shotgun (WGS) entry which is preliminary data.</text>
</comment>
<reference evidence="3" key="1">
    <citation type="journal article" date="2019" name="Int. J. Syst. Evol. Microbiol.">
        <title>The Global Catalogue of Microorganisms (GCM) 10K type strain sequencing project: providing services to taxonomists for standard genome sequencing and annotation.</title>
        <authorList>
            <consortium name="The Broad Institute Genomics Platform"/>
            <consortium name="The Broad Institute Genome Sequencing Center for Infectious Disease"/>
            <person name="Wu L."/>
            <person name="Ma J."/>
        </authorList>
    </citation>
    <scope>NUCLEOTIDE SEQUENCE [LARGE SCALE GENOMIC DNA]</scope>
    <source>
        <strain evidence="3">KCTC 52344</strain>
    </source>
</reference>
<keyword evidence="1" id="KW-1133">Transmembrane helix</keyword>
<evidence type="ECO:0000313" key="2">
    <source>
        <dbReference type="EMBL" id="MFD2522958.1"/>
    </source>
</evidence>
<feature type="transmembrane region" description="Helical" evidence="1">
    <location>
        <begin position="20"/>
        <end position="44"/>
    </location>
</feature>
<keyword evidence="1" id="KW-0472">Membrane</keyword>
<organism evidence="2 3">
    <name type="scientific">Emticicia soli</name>
    <dbReference type="NCBI Taxonomy" id="2027878"/>
    <lineage>
        <taxon>Bacteria</taxon>
        <taxon>Pseudomonadati</taxon>
        <taxon>Bacteroidota</taxon>
        <taxon>Cytophagia</taxon>
        <taxon>Cytophagales</taxon>
        <taxon>Leadbetterellaceae</taxon>
        <taxon>Emticicia</taxon>
    </lineage>
</organism>
<sequence length="47" mass="5399">MELADIKPEIRKDQPLLLKYMTILFLLVSGLSMLGLFLLSKIYWTAA</sequence>
<name>A0ABW5JBI0_9BACT</name>
<dbReference type="Proteomes" id="UP001597510">
    <property type="component" value="Unassembled WGS sequence"/>
</dbReference>
<proteinExistence type="predicted"/>
<dbReference type="RefSeq" id="WP_340240623.1">
    <property type="nucleotide sequence ID" value="NZ_JBBEWC010000023.1"/>
</dbReference>